<evidence type="ECO:0000256" key="7">
    <source>
        <dbReference type="RuleBase" id="RU365070"/>
    </source>
</evidence>
<reference evidence="11 12" key="1">
    <citation type="journal article" date="2012" name="Eukaryot. Cell">
        <title>Draft genome sequence of CBS 2479, the standard type strain of Trichosporon asahii.</title>
        <authorList>
            <person name="Yang R.Y."/>
            <person name="Li H.T."/>
            <person name="Zhu H."/>
            <person name="Zhou G.P."/>
            <person name="Wang M."/>
            <person name="Wang L."/>
        </authorList>
    </citation>
    <scope>NUCLEOTIDE SEQUENCE [LARGE SCALE GENOMIC DNA]</scope>
    <source>
        <strain evidence="12">ATCC 90039 / CBS 2479 / JCM 2466 / KCTC 7840 / NCYC 2677 / UAMH 7654</strain>
    </source>
</reference>
<feature type="compositionally biased region" description="Acidic residues" evidence="8">
    <location>
        <begin position="80"/>
        <end position="113"/>
    </location>
</feature>
<organism evidence="11 12">
    <name type="scientific">Trichosporon asahii var. asahii (strain ATCC 90039 / CBS 2479 / JCM 2466 / KCTC 7840 / NBRC 103889/ NCYC 2677 / UAMH 7654)</name>
    <name type="common">Yeast</name>
    <dbReference type="NCBI Taxonomy" id="1186058"/>
    <lineage>
        <taxon>Eukaryota</taxon>
        <taxon>Fungi</taxon>
        <taxon>Dikarya</taxon>
        <taxon>Basidiomycota</taxon>
        <taxon>Agaricomycotina</taxon>
        <taxon>Tremellomycetes</taxon>
        <taxon>Trichosporonales</taxon>
        <taxon>Trichosporonaceae</taxon>
        <taxon>Trichosporon</taxon>
    </lineage>
</organism>
<comment type="subunit">
    <text evidence="7">Component of the ribosomal small subunit (SSU) processome composed of at least 40 protein subunits and snoRNA U3.</text>
</comment>
<evidence type="ECO:0000256" key="5">
    <source>
        <dbReference type="ARBA" id="ARBA00023242"/>
    </source>
</evidence>
<sequence length="685" mass="76341">MSTEVKLLTLLNVSAIKRPRELDLPGGFRSPSTSRPQSVDGAEPAPKKKRGVVFGGEIGPSGSTYGKKGKGKKAVKIAVEENEDGEEVIEEIVEDGEDEESAEGEGEDDDANDDTFNTHFGPETPLLSRIEEAKEGQWTQHRATIKGLGRVVEMRPGDAPAAEGSARVVPSISAGLKKSAHAGLASSYLQQLGRYTDLYAHSLDGEADGSEKAPWGPKREALRAATAAHLMNHVLKTRRRIVRNNEKLAHALDAGKDMEPPRDQSFTRPKVLLLLPTRALAIRWLANHLFPLAPEGTQIENLRPFLSSFGVPEGEEPDLSALPADHQENFSGNTDDNFRLGLKVTRKAWRVVMPPTTEAKLLDCDVVIASPLALKMAQEREKSVDFLSSIEICAADGLDIMHMQNWEHAAWALKQLNHIPEQPHGCDFSRVKPWYLDNQARFLRQTLLMSRYDSPEFRAVFGACENVAGKARVDASAALEGVLDRVRPGVRQSFERIATEQRGMGPDAALEELDARFEHFTKRTLPALLRSAVQRQHTLVVIPSYFDFVRLTNHLKKQRTLSFTAVSEYSSNSEISRARTLFFKGKKDFLFITERFHFYRRYRLRGAKTVVWYALPEHAQFYAEFLATPFIPGKGQTEAEVDTDPAEVSSKALFSRFDVLKLERVVGHTDARLMLSSSDSKFEFA</sequence>
<keyword evidence="7" id="KW-0690">Ribosome biogenesis</keyword>
<evidence type="ECO:0000313" key="12">
    <source>
        <dbReference type="Proteomes" id="UP000002748"/>
    </source>
</evidence>
<dbReference type="GO" id="GO:0032040">
    <property type="term" value="C:small-subunit processome"/>
    <property type="evidence" value="ECO:0007669"/>
    <property type="project" value="TreeGrafter"/>
</dbReference>
<comment type="function">
    <text evidence="1 7">DEAD-box RNA helicase-like protein required for pre-18S rRNA processing, specifically at sites A0, A1, and A2.</text>
</comment>
<dbReference type="EMBL" id="ALBS01000171">
    <property type="protein sequence ID" value="EJT49449.1"/>
    <property type="molecule type" value="Genomic_DNA"/>
</dbReference>
<evidence type="ECO:0000259" key="10">
    <source>
        <dbReference type="Pfam" id="PF22916"/>
    </source>
</evidence>
<comment type="similarity">
    <text evidence="3 7">Belongs to the UTP25 family.</text>
</comment>
<evidence type="ECO:0000256" key="8">
    <source>
        <dbReference type="SAM" id="MobiDB-lite"/>
    </source>
</evidence>
<evidence type="ECO:0000256" key="1">
    <source>
        <dbReference type="ARBA" id="ARBA00002883"/>
    </source>
</evidence>
<feature type="region of interest" description="Disordered" evidence="8">
    <location>
        <begin position="19"/>
        <end position="114"/>
    </location>
</feature>
<dbReference type="GO" id="GO:0019843">
    <property type="term" value="F:rRNA binding"/>
    <property type="evidence" value="ECO:0007669"/>
    <property type="project" value="TreeGrafter"/>
</dbReference>
<feature type="domain" description="UTP25 C-terminal" evidence="9">
    <location>
        <begin position="483"/>
        <end position="684"/>
    </location>
</feature>
<gene>
    <name evidence="11" type="ORF">A1Q1_01471</name>
</gene>
<evidence type="ECO:0000259" key="9">
    <source>
        <dbReference type="Pfam" id="PF06862"/>
    </source>
</evidence>
<evidence type="ECO:0000256" key="3">
    <source>
        <dbReference type="ARBA" id="ARBA00009223"/>
    </source>
</evidence>
<dbReference type="AlphaFoldDB" id="J6EXR9"/>
<dbReference type="PANTHER" id="PTHR12933:SF0">
    <property type="entry name" value="U3 SMALL NUCLEOLAR RNA-ASSOCIATED PROTEIN 25 HOMOLOG"/>
    <property type="match status" value="1"/>
</dbReference>
<keyword evidence="6 7" id="KW-0687">Ribonucleoprotein</keyword>
<dbReference type="Pfam" id="PF06862">
    <property type="entry name" value="Utp25_C"/>
    <property type="match status" value="1"/>
</dbReference>
<dbReference type="HOGENOM" id="CLU_018705_3_0_1"/>
<dbReference type="VEuPathDB" id="FungiDB:A1Q1_01471"/>
<dbReference type="KEGG" id="tasa:A1Q1_01471"/>
<proteinExistence type="inferred from homology"/>
<accession>J6EXR9</accession>
<dbReference type="PANTHER" id="PTHR12933">
    <property type="entry name" value="ORF PROTEIN-RELATED"/>
    <property type="match status" value="1"/>
</dbReference>
<dbReference type="Proteomes" id="UP000002748">
    <property type="component" value="Unassembled WGS sequence"/>
</dbReference>
<keyword evidence="5 7" id="KW-0539">Nucleus</keyword>
<evidence type="ECO:0000313" key="11">
    <source>
        <dbReference type="EMBL" id="EJT49449.1"/>
    </source>
</evidence>
<dbReference type="InterPro" id="IPR053939">
    <property type="entry name" value="UTP25_C"/>
</dbReference>
<comment type="caution">
    <text evidence="11">The sequence shown here is derived from an EMBL/GenBank/DDBJ whole genome shotgun (WGS) entry which is preliminary data.</text>
</comment>
<feature type="domain" description="UTP25 NTP hydrolase-like" evidence="10">
    <location>
        <begin position="219"/>
        <end position="470"/>
    </location>
</feature>
<dbReference type="Pfam" id="PF22916">
    <property type="entry name" value="UTP25_NTPase-like"/>
    <property type="match status" value="1"/>
</dbReference>
<evidence type="ECO:0000256" key="4">
    <source>
        <dbReference type="ARBA" id="ARBA00015422"/>
    </source>
</evidence>
<protein>
    <recommendedName>
        <fullName evidence="4 7">U3 small nucleolar RNA-associated protein 25</fullName>
        <shortName evidence="7">U3 snoRNA-associated protein 25</shortName>
    </recommendedName>
</protein>
<comment type="subcellular location">
    <subcellularLocation>
        <location evidence="2 7">Nucleus</location>
        <location evidence="2 7">Nucleolus</location>
    </subcellularLocation>
</comment>
<dbReference type="InterPro" id="IPR053940">
    <property type="entry name" value="UTP25_NTPase-like"/>
</dbReference>
<name>J6EXR9_TRIAS</name>
<dbReference type="GO" id="GO:0034511">
    <property type="term" value="F:U3 snoRNA binding"/>
    <property type="evidence" value="ECO:0007669"/>
    <property type="project" value="InterPro"/>
</dbReference>
<dbReference type="GO" id="GO:0000462">
    <property type="term" value="P:maturation of SSU-rRNA from tricistronic rRNA transcript (SSU-rRNA, 5.8S rRNA, LSU-rRNA)"/>
    <property type="evidence" value="ECO:0007669"/>
    <property type="project" value="TreeGrafter"/>
</dbReference>
<evidence type="ECO:0000256" key="6">
    <source>
        <dbReference type="ARBA" id="ARBA00023274"/>
    </source>
</evidence>
<evidence type="ECO:0000256" key="2">
    <source>
        <dbReference type="ARBA" id="ARBA00004604"/>
    </source>
</evidence>
<keyword evidence="7" id="KW-0698">rRNA processing</keyword>
<dbReference type="OrthoDB" id="10264378at2759"/>
<dbReference type="GeneID" id="25984985"/>
<dbReference type="RefSeq" id="XP_014179985.1">
    <property type="nucleotide sequence ID" value="XM_014324510.1"/>
</dbReference>
<dbReference type="InterPro" id="IPR010678">
    <property type="entry name" value="UTP25"/>
</dbReference>